<dbReference type="Proteomes" id="UP000812287">
    <property type="component" value="Unassembled WGS sequence"/>
</dbReference>
<sequence>MAPIVTGSEGGEGSKLKQSSSDPRPPPTHRSRERDCNKERKCRSIRKKPSQVPGNARRAHSPPPICDPRPIAHMHGTWSLKPADPHCTSYASKSSWRRTSS</sequence>
<reference evidence="2" key="1">
    <citation type="submission" date="2020-11" db="EMBL/GenBank/DDBJ databases">
        <title>Adaptations for nitrogen fixation in a non-lichenized fungal sporocarp promotes dispersal by wood-feeding termites.</title>
        <authorList>
            <consortium name="DOE Joint Genome Institute"/>
            <person name="Koch R.A."/>
            <person name="Yoon G."/>
            <person name="Arayal U."/>
            <person name="Lail K."/>
            <person name="Amirebrahimi M."/>
            <person name="Labutti K."/>
            <person name="Lipzen A."/>
            <person name="Riley R."/>
            <person name="Barry K."/>
            <person name="Henrissat B."/>
            <person name="Grigoriev I.V."/>
            <person name="Herr J.R."/>
            <person name="Aime M.C."/>
        </authorList>
    </citation>
    <scope>NUCLEOTIDE SEQUENCE</scope>
    <source>
        <strain evidence="2">MCA 3950</strain>
    </source>
</reference>
<evidence type="ECO:0000313" key="2">
    <source>
        <dbReference type="EMBL" id="KAG7444465.1"/>
    </source>
</evidence>
<dbReference type="EMBL" id="MU250540">
    <property type="protein sequence ID" value="KAG7444465.1"/>
    <property type="molecule type" value="Genomic_DNA"/>
</dbReference>
<feature type="compositionally biased region" description="Basic residues" evidence="1">
    <location>
        <begin position="40"/>
        <end position="49"/>
    </location>
</feature>
<proteinExistence type="predicted"/>
<dbReference type="RefSeq" id="XP_043037965.1">
    <property type="nucleotide sequence ID" value="XM_043180203.1"/>
</dbReference>
<dbReference type="GeneID" id="66102499"/>
<protein>
    <submittedName>
        <fullName evidence="2">Uncharacterized protein</fullName>
    </submittedName>
</protein>
<accession>A0A9P7VQ77</accession>
<feature type="region of interest" description="Disordered" evidence="1">
    <location>
        <begin position="1"/>
        <end position="101"/>
    </location>
</feature>
<organism evidence="2 3">
    <name type="scientific">Guyanagaster necrorhizus</name>
    <dbReference type="NCBI Taxonomy" id="856835"/>
    <lineage>
        <taxon>Eukaryota</taxon>
        <taxon>Fungi</taxon>
        <taxon>Dikarya</taxon>
        <taxon>Basidiomycota</taxon>
        <taxon>Agaricomycotina</taxon>
        <taxon>Agaricomycetes</taxon>
        <taxon>Agaricomycetidae</taxon>
        <taxon>Agaricales</taxon>
        <taxon>Marasmiineae</taxon>
        <taxon>Physalacriaceae</taxon>
        <taxon>Guyanagaster</taxon>
    </lineage>
</organism>
<dbReference type="AlphaFoldDB" id="A0A9P7VQ77"/>
<gene>
    <name evidence="2" type="ORF">BT62DRAFT_245065</name>
</gene>
<feature type="compositionally biased region" description="Polar residues" evidence="1">
    <location>
        <begin position="89"/>
        <end position="101"/>
    </location>
</feature>
<feature type="compositionally biased region" description="Basic and acidic residues" evidence="1">
    <location>
        <begin position="30"/>
        <end position="39"/>
    </location>
</feature>
<name>A0A9P7VQ77_9AGAR</name>
<evidence type="ECO:0000313" key="3">
    <source>
        <dbReference type="Proteomes" id="UP000812287"/>
    </source>
</evidence>
<evidence type="ECO:0000256" key="1">
    <source>
        <dbReference type="SAM" id="MobiDB-lite"/>
    </source>
</evidence>
<keyword evidence="3" id="KW-1185">Reference proteome</keyword>
<comment type="caution">
    <text evidence="2">The sequence shown here is derived from an EMBL/GenBank/DDBJ whole genome shotgun (WGS) entry which is preliminary data.</text>
</comment>